<accession>A0A6C0DTM2</accession>
<name>A0A6C0DTM2_9ZZZZ</name>
<protein>
    <submittedName>
        <fullName evidence="1">Uncharacterized protein</fullName>
    </submittedName>
</protein>
<proteinExistence type="predicted"/>
<organism evidence="1">
    <name type="scientific">viral metagenome</name>
    <dbReference type="NCBI Taxonomy" id="1070528"/>
    <lineage>
        <taxon>unclassified sequences</taxon>
        <taxon>metagenomes</taxon>
        <taxon>organismal metagenomes</taxon>
    </lineage>
</organism>
<reference evidence="1" key="1">
    <citation type="journal article" date="2020" name="Nature">
        <title>Giant virus diversity and host interactions through global metagenomics.</title>
        <authorList>
            <person name="Schulz F."/>
            <person name="Roux S."/>
            <person name="Paez-Espino D."/>
            <person name="Jungbluth S."/>
            <person name="Walsh D.A."/>
            <person name="Denef V.J."/>
            <person name="McMahon K.D."/>
            <person name="Konstantinidis K.T."/>
            <person name="Eloe-Fadrosh E.A."/>
            <person name="Kyrpides N.C."/>
            <person name="Woyke T."/>
        </authorList>
    </citation>
    <scope>NUCLEOTIDE SEQUENCE</scope>
    <source>
        <strain evidence="1">GVMAG-M-3300023174-5</strain>
    </source>
</reference>
<sequence length="33" mass="3960">MSWVQSPPGLFQPLRKVEPNYKNKFRTANKRKL</sequence>
<evidence type="ECO:0000313" key="1">
    <source>
        <dbReference type="EMBL" id="QHT19954.1"/>
    </source>
</evidence>
<dbReference type="EMBL" id="MN739672">
    <property type="protein sequence ID" value="QHT19954.1"/>
    <property type="molecule type" value="Genomic_DNA"/>
</dbReference>
<dbReference type="AlphaFoldDB" id="A0A6C0DTM2"/>